<protein>
    <submittedName>
        <fullName evidence="3">DUF1056 family protein</fullName>
    </submittedName>
</protein>
<accession>A0A923SRN3</accession>
<comment type="caution">
    <text evidence="3">The sequence shown here is derived from an EMBL/GenBank/DDBJ whole genome shotgun (WGS) entry which is preliminary data.</text>
</comment>
<feature type="transmembrane region" description="Helical" evidence="2">
    <location>
        <begin position="38"/>
        <end position="58"/>
    </location>
</feature>
<gene>
    <name evidence="3" type="ORF">H9L42_06625</name>
</gene>
<dbReference type="AlphaFoldDB" id="A0A923SRN3"/>
<evidence type="ECO:0000256" key="1">
    <source>
        <dbReference type="SAM" id="MobiDB-lite"/>
    </source>
</evidence>
<feature type="region of interest" description="Disordered" evidence="1">
    <location>
        <begin position="1"/>
        <end position="30"/>
    </location>
</feature>
<proteinExistence type="predicted"/>
<evidence type="ECO:0000256" key="2">
    <source>
        <dbReference type="SAM" id="Phobius"/>
    </source>
</evidence>
<dbReference type="RefSeq" id="WP_187302608.1">
    <property type="nucleotide sequence ID" value="NZ_CBCTON010000026.1"/>
</dbReference>
<feature type="transmembrane region" description="Helical" evidence="2">
    <location>
        <begin position="64"/>
        <end position="83"/>
    </location>
</feature>
<evidence type="ECO:0000313" key="3">
    <source>
        <dbReference type="EMBL" id="MBC6679499.1"/>
    </source>
</evidence>
<keyword evidence="2" id="KW-1133">Transmembrane helix</keyword>
<dbReference type="EMBL" id="JACRYT010000005">
    <property type="protein sequence ID" value="MBC6679499.1"/>
    <property type="molecule type" value="Genomic_DNA"/>
</dbReference>
<evidence type="ECO:0000313" key="4">
    <source>
        <dbReference type="Proteomes" id="UP000602647"/>
    </source>
</evidence>
<organism evidence="3 4">
    <name type="scientific">Zhenpiania hominis</name>
    <dbReference type="NCBI Taxonomy" id="2763644"/>
    <lineage>
        <taxon>Bacteria</taxon>
        <taxon>Bacillati</taxon>
        <taxon>Bacillota</taxon>
        <taxon>Clostridia</taxon>
        <taxon>Peptostreptococcales</taxon>
        <taxon>Anaerovoracaceae</taxon>
        <taxon>Zhenpiania</taxon>
    </lineage>
</organism>
<keyword evidence="4" id="KW-1185">Reference proteome</keyword>
<dbReference type="Proteomes" id="UP000602647">
    <property type="component" value="Unassembled WGS sequence"/>
</dbReference>
<sequence>MNKKETSKTEERLPDEVFREDSRKEEEERQGVAKRASLAVFILVVLLFAAVMFITYFFEFKFGKTAGTIALIAVALLIAGYLYKNELMEKIKRKK</sequence>
<keyword evidence="2" id="KW-0812">Transmembrane</keyword>
<reference evidence="3" key="1">
    <citation type="submission" date="2020-08" db="EMBL/GenBank/DDBJ databases">
        <title>Genome public.</title>
        <authorList>
            <person name="Liu C."/>
            <person name="Sun Q."/>
        </authorList>
    </citation>
    <scope>NUCLEOTIDE SEQUENCE</scope>
    <source>
        <strain evidence="3">BX12</strain>
    </source>
</reference>
<name>A0A923SRN3_9FIRM</name>
<keyword evidence="2" id="KW-0472">Membrane</keyword>